<feature type="domain" description="Stealth protein CR3 conserved region 3" evidence="6">
    <location>
        <begin position="466"/>
        <end position="514"/>
    </location>
</feature>
<dbReference type="PANTHER" id="PTHR24045:SF0">
    <property type="entry name" value="N-ACETYLGLUCOSAMINE-1-PHOSPHOTRANSFERASE SUBUNITS ALPHA_BETA"/>
    <property type="match status" value="1"/>
</dbReference>
<dbReference type="InterPro" id="IPR031357">
    <property type="entry name" value="Stealth_CR3"/>
</dbReference>
<name>A0ABV1VS39_9ACTN</name>
<evidence type="ECO:0000259" key="4">
    <source>
        <dbReference type="Pfam" id="PF11380"/>
    </source>
</evidence>
<evidence type="ECO:0000259" key="5">
    <source>
        <dbReference type="Pfam" id="PF17101"/>
    </source>
</evidence>
<dbReference type="EMBL" id="JBEPCV010000053">
    <property type="protein sequence ID" value="MER6908879.1"/>
    <property type="molecule type" value="Genomic_DNA"/>
</dbReference>
<dbReference type="Pfam" id="PF17101">
    <property type="entry name" value="Stealth_CR1"/>
    <property type="match status" value="1"/>
</dbReference>
<evidence type="ECO:0000256" key="1">
    <source>
        <dbReference type="ARBA" id="ARBA00007583"/>
    </source>
</evidence>
<evidence type="ECO:0000313" key="8">
    <source>
        <dbReference type="EMBL" id="MER6908879.1"/>
    </source>
</evidence>
<feature type="domain" description="Stealth protein CR4 conserved region 4" evidence="7">
    <location>
        <begin position="542"/>
        <end position="587"/>
    </location>
</feature>
<dbReference type="Proteomes" id="UP001490330">
    <property type="component" value="Unassembled WGS sequence"/>
</dbReference>
<evidence type="ECO:0000259" key="6">
    <source>
        <dbReference type="Pfam" id="PF17102"/>
    </source>
</evidence>
<dbReference type="InterPro" id="IPR047141">
    <property type="entry name" value="Stealth"/>
</dbReference>
<evidence type="ECO:0000256" key="3">
    <source>
        <dbReference type="ARBA" id="ARBA00023169"/>
    </source>
</evidence>
<gene>
    <name evidence="8" type="ORF">ABT322_35145</name>
</gene>
<keyword evidence="2" id="KW-0808">Transferase</keyword>
<dbReference type="Pfam" id="PF17102">
    <property type="entry name" value="Stealth_CR3"/>
    <property type="match status" value="1"/>
</dbReference>
<dbReference type="InterPro" id="IPR031356">
    <property type="entry name" value="Stealth_CR4"/>
</dbReference>
<organism evidence="8 9">
    <name type="scientific">Streptomyces flaveolus</name>
    <dbReference type="NCBI Taxonomy" id="67297"/>
    <lineage>
        <taxon>Bacteria</taxon>
        <taxon>Bacillati</taxon>
        <taxon>Actinomycetota</taxon>
        <taxon>Actinomycetes</taxon>
        <taxon>Kitasatosporales</taxon>
        <taxon>Streptomycetaceae</taxon>
        <taxon>Streptomyces</taxon>
    </lineage>
</organism>
<comment type="caution">
    <text evidence="8">The sequence shown here is derived from an EMBL/GenBank/DDBJ whole genome shotgun (WGS) entry which is preliminary data.</text>
</comment>
<keyword evidence="9" id="KW-1185">Reference proteome</keyword>
<dbReference type="Pfam" id="PF17103">
    <property type="entry name" value="Stealth_CR4"/>
    <property type="match status" value="1"/>
</dbReference>
<evidence type="ECO:0000313" key="9">
    <source>
        <dbReference type="Proteomes" id="UP001490330"/>
    </source>
</evidence>
<proteinExistence type="inferred from homology"/>
<evidence type="ECO:0000259" key="7">
    <source>
        <dbReference type="Pfam" id="PF17103"/>
    </source>
</evidence>
<accession>A0ABV1VS39</accession>
<dbReference type="InterPro" id="IPR031358">
    <property type="entry name" value="Stealth_CR1"/>
</dbReference>
<feature type="domain" description="Stealth protein CR2 conserved region 2" evidence="4">
    <location>
        <begin position="316"/>
        <end position="422"/>
    </location>
</feature>
<protein>
    <submittedName>
        <fullName evidence="8">Stealth family protein</fullName>
    </submittedName>
</protein>
<keyword evidence="3" id="KW-0270">Exopolysaccharide synthesis</keyword>
<dbReference type="InterPro" id="IPR021520">
    <property type="entry name" value="Stealth_CR2"/>
</dbReference>
<comment type="similarity">
    <text evidence="1">Belongs to the stealth family.</text>
</comment>
<sequence length="608" mass="67443">MDGGCLVGGSDNPEAGALISAYRSAVPTGARQRIVRRVPTPVRKAVKSSLTAADSVRSATVVWAMGGKRKAPRHSNAYSQRVVRVGRRHMRVLLVEGATDWAARARNLNIVVSVLEAAGIDYFCVRGTNSGLPTVAVPAASRPLVEELLQMAFEQAPGYVGPAGGNEARMEPGGEERSWRQLRNHKVLRLAWYVCDPTQQLVFGAASGCDLEVWTERDGELRAPRPNRVIDAVPASAPRKSAPQSLFSPIPPAYHTGDARTLAEFAVPLPEDHQFPIDVVYTWVDDSDPVWRASRDRARQGFSADGLHEQAANDSRYTSRDELRYSLRSLHQNAPWVRNIYLVTAGQVPAWLNAQHANLRVVDHREIFSDPAALPTFNSHAIESQLHHIPGLSEFFLYLNDDVFFGRPVTPAHFFHPNGLTKFFTSPALIPGGGVSPTDLPVNAAGKNSRWLIAQKFGTAISQKMKHTPHALRRSVLQEIEETFPEEHTATQHSRFRSPADVPIASSLHHYFAYHSARATVGDIQYRYIDLSADLAERRLNTLLANRNMDTFCLNDTVESADPEAQREMLKRFLDAYFPVPSPYEAAEYEHALERDAEPERSIHAAGR</sequence>
<reference evidence="8 9" key="1">
    <citation type="submission" date="2024-06" db="EMBL/GenBank/DDBJ databases">
        <title>The Natural Products Discovery Center: Release of the First 8490 Sequenced Strains for Exploring Actinobacteria Biosynthetic Diversity.</title>
        <authorList>
            <person name="Kalkreuter E."/>
            <person name="Kautsar S.A."/>
            <person name="Yang D."/>
            <person name="Bader C.D."/>
            <person name="Teijaro C.N."/>
            <person name="Fluegel L."/>
            <person name="Davis C.M."/>
            <person name="Simpson J.R."/>
            <person name="Lauterbach L."/>
            <person name="Steele A.D."/>
            <person name="Gui C."/>
            <person name="Meng S."/>
            <person name="Li G."/>
            <person name="Viehrig K."/>
            <person name="Ye F."/>
            <person name="Su P."/>
            <person name="Kiefer A.F."/>
            <person name="Nichols A."/>
            <person name="Cepeda A.J."/>
            <person name="Yan W."/>
            <person name="Fan B."/>
            <person name="Jiang Y."/>
            <person name="Adhikari A."/>
            <person name="Zheng C.-J."/>
            <person name="Schuster L."/>
            <person name="Cowan T.M."/>
            <person name="Smanski M.J."/>
            <person name="Chevrette M.G."/>
            <person name="De Carvalho L.P.S."/>
            <person name="Shen B."/>
        </authorList>
    </citation>
    <scope>NUCLEOTIDE SEQUENCE [LARGE SCALE GENOMIC DNA]</scope>
    <source>
        <strain evidence="8 9">NPDC000632</strain>
    </source>
</reference>
<dbReference type="RefSeq" id="WP_350715819.1">
    <property type="nucleotide sequence ID" value="NZ_JBEPCO010000003.1"/>
</dbReference>
<dbReference type="Pfam" id="PF11380">
    <property type="entry name" value="Stealth_CR2"/>
    <property type="match status" value="1"/>
</dbReference>
<evidence type="ECO:0000256" key="2">
    <source>
        <dbReference type="ARBA" id="ARBA00022679"/>
    </source>
</evidence>
<dbReference type="PANTHER" id="PTHR24045">
    <property type="match status" value="1"/>
</dbReference>
<feature type="domain" description="Stealth protein CR1 conserved region 1" evidence="5">
    <location>
        <begin position="275"/>
        <end position="301"/>
    </location>
</feature>